<evidence type="ECO:0000313" key="2">
    <source>
        <dbReference type="EMBL" id="CAZ84616.1"/>
    </source>
</evidence>
<reference evidence="2 3" key="1">
    <citation type="journal article" date="2010" name="Nature">
        <title>Perigord black truffle genome uncovers evolutionary origins and mechanisms of symbiosis.</title>
        <authorList>
            <person name="Martin F."/>
            <person name="Kohler A."/>
            <person name="Murat C."/>
            <person name="Balestrini R."/>
            <person name="Coutinho P.M."/>
            <person name="Jaillon O."/>
            <person name="Montanini B."/>
            <person name="Morin E."/>
            <person name="Noel B."/>
            <person name="Percudani R."/>
            <person name="Porcel B."/>
            <person name="Rubini A."/>
            <person name="Amicucci A."/>
            <person name="Amselem J."/>
            <person name="Anthouard V."/>
            <person name="Arcioni S."/>
            <person name="Artiguenave F."/>
            <person name="Aury J.M."/>
            <person name="Ballario P."/>
            <person name="Bolchi A."/>
            <person name="Brenna A."/>
            <person name="Brun A."/>
            <person name="Buee M."/>
            <person name="Cantarel B."/>
            <person name="Chevalier G."/>
            <person name="Couloux A."/>
            <person name="Da Silva C."/>
            <person name="Denoeud F."/>
            <person name="Duplessis S."/>
            <person name="Ghignone S."/>
            <person name="Hilselberger B."/>
            <person name="Iotti M."/>
            <person name="Marcais B."/>
            <person name="Mello A."/>
            <person name="Miranda M."/>
            <person name="Pacioni G."/>
            <person name="Quesneville H."/>
            <person name="Riccioni C."/>
            <person name="Ruotolo R."/>
            <person name="Splivallo R."/>
            <person name="Stocchi V."/>
            <person name="Tisserant E."/>
            <person name="Viscomi A.R."/>
            <person name="Zambonelli A."/>
            <person name="Zampieri E."/>
            <person name="Henrissat B."/>
            <person name="Lebrun M.H."/>
            <person name="Paolocci F."/>
            <person name="Bonfante P."/>
            <person name="Ottonello S."/>
            <person name="Wincker P."/>
        </authorList>
    </citation>
    <scope>NUCLEOTIDE SEQUENCE [LARGE SCALE GENOMIC DNA]</scope>
    <source>
        <strain evidence="2 3">Mel28</strain>
    </source>
</reference>
<protein>
    <submittedName>
        <fullName evidence="2">(Perigord truffle) hypothetical protein</fullName>
    </submittedName>
</protein>
<gene>
    <name evidence="2" type="ORF">GSTUM_00008936001</name>
</gene>
<dbReference type="EMBL" id="FN430330">
    <property type="protein sequence ID" value="CAZ84616.1"/>
    <property type="molecule type" value="Genomic_DNA"/>
</dbReference>
<evidence type="ECO:0000313" key="3">
    <source>
        <dbReference type="Proteomes" id="UP000006911"/>
    </source>
</evidence>
<name>D5GJC3_TUBMM</name>
<feature type="region of interest" description="Disordered" evidence="1">
    <location>
        <begin position="113"/>
        <end position="138"/>
    </location>
</feature>
<organism evidence="2 3">
    <name type="scientific">Tuber melanosporum (strain Mel28)</name>
    <name type="common">Perigord black truffle</name>
    <dbReference type="NCBI Taxonomy" id="656061"/>
    <lineage>
        <taxon>Eukaryota</taxon>
        <taxon>Fungi</taxon>
        <taxon>Dikarya</taxon>
        <taxon>Ascomycota</taxon>
        <taxon>Pezizomycotina</taxon>
        <taxon>Pezizomycetes</taxon>
        <taxon>Pezizales</taxon>
        <taxon>Tuberaceae</taxon>
        <taxon>Tuber</taxon>
    </lineage>
</organism>
<dbReference type="Proteomes" id="UP000006911">
    <property type="component" value="Unassembled WGS sequence"/>
</dbReference>
<sequence>MLQEREEGGKKGKEVVGYGWDSGRGAISVDQGLDFDSQHQELDIKCDSQKLHSVETPLNMPPDQAPLLAPKPALVALWASLAQKTETEPKPSPNPRDSEIGIALGIRDSSLGAGSEWRLRPGGRADSVLSGPPLPQAPLAEQDSATALVKTPESGKLQIPTLSPRIFSKPTPVPQPLSNPKYVGQTQATCLTSTIHRESFVTAAEGGMHRGGVSGSSGPLSPFSPCWDFTGEHSVGRSSYQSTGSDTVQYESGNEEGYESEISQTTFATDPGFITPRSTTPTGTECLDSKRGPAQDLSSFNRTLLKYEVELAMKTMLYGLAGQVGSPKGLSWDSC</sequence>
<dbReference type="HOGENOM" id="CLU_829469_0_0_1"/>
<dbReference type="KEGG" id="tml:GSTUM_00008936001"/>
<keyword evidence="3" id="KW-1185">Reference proteome</keyword>
<accession>D5GJC3</accession>
<evidence type="ECO:0000256" key="1">
    <source>
        <dbReference type="SAM" id="MobiDB-lite"/>
    </source>
</evidence>
<dbReference type="AlphaFoldDB" id="D5GJC3"/>
<dbReference type="GeneID" id="9185984"/>
<dbReference type="RefSeq" id="XP_002840425.1">
    <property type="nucleotide sequence ID" value="XM_002840379.1"/>
</dbReference>
<dbReference type="InParanoid" id="D5GJC3"/>
<proteinExistence type="predicted"/>